<dbReference type="GO" id="GO:0051301">
    <property type="term" value="P:cell division"/>
    <property type="evidence" value="ECO:0007669"/>
    <property type="project" value="UniProtKB-KW"/>
</dbReference>
<dbReference type="InterPro" id="IPR001179">
    <property type="entry name" value="PPIase_FKBP_dom"/>
</dbReference>
<keyword evidence="6 11" id="KW-0697">Rotamase</keyword>
<dbReference type="InterPro" id="IPR036611">
    <property type="entry name" value="Trigger_fac_ribosome-bd_sf"/>
</dbReference>
<keyword evidence="8 11" id="KW-0413">Isomerase</keyword>
<dbReference type="Pfam" id="PF05698">
    <property type="entry name" value="Trigger_C"/>
    <property type="match status" value="1"/>
</dbReference>
<dbReference type="GO" id="GO:0015031">
    <property type="term" value="P:protein transport"/>
    <property type="evidence" value="ECO:0007669"/>
    <property type="project" value="UniProtKB-UniRule"/>
</dbReference>
<comment type="caution">
    <text evidence="15">The sequence shown here is derived from an EMBL/GenBank/DDBJ whole genome shotgun (WGS) entry which is preliminary data.</text>
</comment>
<comment type="subcellular location">
    <subcellularLocation>
        <location evidence="11">Cytoplasm</location>
    </subcellularLocation>
    <text evidence="11">About half TF is bound to the ribosome near the polypeptide exit tunnel while the other half is free in the cytoplasm.</text>
</comment>
<dbReference type="GO" id="GO:0003755">
    <property type="term" value="F:peptidyl-prolyl cis-trans isomerase activity"/>
    <property type="evidence" value="ECO:0007669"/>
    <property type="project" value="UniProtKB-UniRule"/>
</dbReference>
<sequence>MEVQVDSPGGLRRQMRVRVPADQVAKAVDERLNNVARRAKLPGFRPGKAPRKVIEQQYGASARMEAISDIVQQTYPEALGQAGVNPAGQPQIEIQAEKAGEPFEYVANFEVYPEITLSALDALQIEKPAVEITDADIDRLVTNLRKARRTFDAVERPAREGDTVKLDFLGKVDGEAFPGGEGKDIEFELGEGRFLPDLEKGIAGHAAGESFTVDVNFPEDYRAENLRGKTAQFEVTLKEVREPKLPDVDAEFLQAHQVDEAAGEAGLRDKCKQALEKEREKAVRNRLKNQALEQLLKANPIDVPEALVQQEIPRMRSDAAARMNMGNIEPEKAAELLPDALFEQGAKQRVALGLLIGEVIKARDIKLDNARVETALDGISGDYEQPDQVKAYYRSRPEMMQGLRAMVLEDQVVDSLVDGVTPIEVPMSLETLLNPPTPEPAAE</sequence>
<evidence type="ECO:0000256" key="11">
    <source>
        <dbReference type="HAMAP-Rule" id="MF_00303"/>
    </source>
</evidence>
<evidence type="ECO:0000313" key="15">
    <source>
        <dbReference type="EMBL" id="NKF23404.1"/>
    </source>
</evidence>
<dbReference type="InterPro" id="IPR008880">
    <property type="entry name" value="Trigger_fac_C"/>
</dbReference>
<comment type="domain">
    <text evidence="11">Consists of 3 domains; the N-terminus binds the ribosome, the middle domain has PPIase activity, while the C-terminus has intrinsic chaperone activity on its own.</text>
</comment>
<evidence type="ECO:0000256" key="7">
    <source>
        <dbReference type="ARBA" id="ARBA00023186"/>
    </source>
</evidence>
<evidence type="ECO:0000256" key="10">
    <source>
        <dbReference type="ARBA" id="ARBA00029986"/>
    </source>
</evidence>
<evidence type="ECO:0000256" key="1">
    <source>
        <dbReference type="ARBA" id="ARBA00000971"/>
    </source>
</evidence>
<dbReference type="GO" id="GO:0051083">
    <property type="term" value="P:'de novo' cotranslational protein folding"/>
    <property type="evidence" value="ECO:0007669"/>
    <property type="project" value="TreeGrafter"/>
</dbReference>
<dbReference type="SUPFAM" id="SSF109998">
    <property type="entry name" value="Triger factor/SurA peptide-binding domain-like"/>
    <property type="match status" value="1"/>
</dbReference>
<dbReference type="AlphaFoldDB" id="A0A969WC02"/>
<evidence type="ECO:0000256" key="8">
    <source>
        <dbReference type="ARBA" id="ARBA00023235"/>
    </source>
</evidence>
<dbReference type="GO" id="GO:0005737">
    <property type="term" value="C:cytoplasm"/>
    <property type="evidence" value="ECO:0007669"/>
    <property type="project" value="UniProtKB-SubCell"/>
</dbReference>
<evidence type="ECO:0000256" key="6">
    <source>
        <dbReference type="ARBA" id="ARBA00023110"/>
    </source>
</evidence>
<dbReference type="NCBIfam" id="TIGR00115">
    <property type="entry name" value="tig"/>
    <property type="match status" value="1"/>
</dbReference>
<dbReference type="SUPFAM" id="SSF54534">
    <property type="entry name" value="FKBP-like"/>
    <property type="match status" value="1"/>
</dbReference>
<evidence type="ECO:0000256" key="3">
    <source>
        <dbReference type="ARBA" id="ARBA00013194"/>
    </source>
</evidence>
<dbReference type="PROSITE" id="PS50059">
    <property type="entry name" value="FKBP_PPIASE"/>
    <property type="match status" value="1"/>
</dbReference>
<dbReference type="Gene3D" id="3.10.50.40">
    <property type="match status" value="1"/>
</dbReference>
<dbReference type="PIRSF" id="PIRSF003095">
    <property type="entry name" value="Trigger_factor"/>
    <property type="match status" value="1"/>
</dbReference>
<dbReference type="Pfam" id="PF05697">
    <property type="entry name" value="Trigger_N"/>
    <property type="match status" value="1"/>
</dbReference>
<keyword evidence="7 11" id="KW-0143">Chaperone</keyword>
<dbReference type="SUPFAM" id="SSF102735">
    <property type="entry name" value="Trigger factor ribosome-binding domain"/>
    <property type="match status" value="1"/>
</dbReference>
<proteinExistence type="inferred from homology"/>
<comment type="similarity">
    <text evidence="2 11 13">Belongs to the FKBP-type PPIase family. Tig subfamily.</text>
</comment>
<dbReference type="Gene3D" id="1.10.3120.10">
    <property type="entry name" value="Trigger factor, C-terminal domain"/>
    <property type="match status" value="1"/>
</dbReference>
<dbReference type="GO" id="GO:0043335">
    <property type="term" value="P:protein unfolding"/>
    <property type="evidence" value="ECO:0007669"/>
    <property type="project" value="TreeGrafter"/>
</dbReference>
<dbReference type="InterPro" id="IPR037041">
    <property type="entry name" value="Trigger_fac_C_sf"/>
</dbReference>
<dbReference type="InterPro" id="IPR027304">
    <property type="entry name" value="Trigger_fact/SurA_dom_sf"/>
</dbReference>
<dbReference type="FunFam" id="3.10.50.40:FF:000001">
    <property type="entry name" value="Trigger factor"/>
    <property type="match status" value="1"/>
</dbReference>
<name>A0A969WC02_9GAMM</name>
<evidence type="ECO:0000259" key="14">
    <source>
        <dbReference type="PROSITE" id="PS50059"/>
    </source>
</evidence>
<feature type="domain" description="PPIase FKBP-type" evidence="14">
    <location>
        <begin position="161"/>
        <end position="246"/>
    </location>
</feature>
<evidence type="ECO:0000256" key="13">
    <source>
        <dbReference type="RuleBase" id="RU003914"/>
    </source>
</evidence>
<dbReference type="InterPro" id="IPR046357">
    <property type="entry name" value="PPIase_dom_sf"/>
</dbReference>
<evidence type="ECO:0000256" key="5">
    <source>
        <dbReference type="ARBA" id="ARBA00022618"/>
    </source>
</evidence>
<dbReference type="Pfam" id="PF00254">
    <property type="entry name" value="FKBP_C"/>
    <property type="match status" value="1"/>
</dbReference>
<dbReference type="HAMAP" id="MF_00303">
    <property type="entry name" value="Trigger_factor_Tig"/>
    <property type="match status" value="1"/>
</dbReference>
<keyword evidence="9 11" id="KW-0131">Cell cycle</keyword>
<keyword evidence="11" id="KW-0963">Cytoplasm</keyword>
<dbReference type="Gene3D" id="3.30.70.1050">
    <property type="entry name" value="Trigger factor ribosome-binding domain"/>
    <property type="match status" value="1"/>
</dbReference>
<evidence type="ECO:0000256" key="9">
    <source>
        <dbReference type="ARBA" id="ARBA00023306"/>
    </source>
</evidence>
<comment type="function">
    <text evidence="11">Involved in protein export. Acts as a chaperone by maintaining the newly synthesized protein in an open conformation. Functions as a peptidyl-prolyl cis-trans isomerase.</text>
</comment>
<evidence type="ECO:0000256" key="2">
    <source>
        <dbReference type="ARBA" id="ARBA00005464"/>
    </source>
</evidence>
<comment type="catalytic activity">
    <reaction evidence="1 11 12">
        <text>[protein]-peptidylproline (omega=180) = [protein]-peptidylproline (omega=0)</text>
        <dbReference type="Rhea" id="RHEA:16237"/>
        <dbReference type="Rhea" id="RHEA-COMP:10747"/>
        <dbReference type="Rhea" id="RHEA-COMP:10748"/>
        <dbReference type="ChEBI" id="CHEBI:83833"/>
        <dbReference type="ChEBI" id="CHEBI:83834"/>
        <dbReference type="EC" id="5.2.1.8"/>
    </reaction>
</comment>
<evidence type="ECO:0000313" key="16">
    <source>
        <dbReference type="Proteomes" id="UP000653472"/>
    </source>
</evidence>
<evidence type="ECO:0000256" key="12">
    <source>
        <dbReference type="PROSITE-ProRule" id="PRU00277"/>
    </source>
</evidence>
<dbReference type="GO" id="GO:0043022">
    <property type="term" value="F:ribosome binding"/>
    <property type="evidence" value="ECO:0007669"/>
    <property type="project" value="TreeGrafter"/>
</dbReference>
<dbReference type="RefSeq" id="WP_168148737.1">
    <property type="nucleotide sequence ID" value="NZ_JAAVXB010000008.1"/>
</dbReference>
<dbReference type="InterPro" id="IPR005215">
    <property type="entry name" value="Trig_fac"/>
</dbReference>
<keyword evidence="5 11" id="KW-0132">Cell division</keyword>
<dbReference type="Proteomes" id="UP000653472">
    <property type="component" value="Unassembled WGS sequence"/>
</dbReference>
<keyword evidence="16" id="KW-1185">Reference proteome</keyword>
<organism evidence="15 16">
    <name type="scientific">Solimonas marina</name>
    <dbReference type="NCBI Taxonomy" id="2714601"/>
    <lineage>
        <taxon>Bacteria</taxon>
        <taxon>Pseudomonadati</taxon>
        <taxon>Pseudomonadota</taxon>
        <taxon>Gammaproteobacteria</taxon>
        <taxon>Nevskiales</taxon>
        <taxon>Nevskiaceae</taxon>
        <taxon>Solimonas</taxon>
    </lineage>
</organism>
<dbReference type="PANTHER" id="PTHR30560:SF3">
    <property type="entry name" value="TRIGGER FACTOR-LIKE PROTEIN TIG, CHLOROPLASTIC"/>
    <property type="match status" value="1"/>
</dbReference>
<dbReference type="EC" id="5.2.1.8" evidence="3 11"/>
<dbReference type="GO" id="GO:0044183">
    <property type="term" value="F:protein folding chaperone"/>
    <property type="evidence" value="ECO:0007669"/>
    <property type="project" value="TreeGrafter"/>
</dbReference>
<gene>
    <name evidence="11" type="primary">tig</name>
    <name evidence="15" type="ORF">G7Y82_13875</name>
</gene>
<evidence type="ECO:0000256" key="4">
    <source>
        <dbReference type="ARBA" id="ARBA00016902"/>
    </source>
</evidence>
<protein>
    <recommendedName>
        <fullName evidence="4 11">Trigger factor</fullName>
        <shortName evidence="11">TF</shortName>
        <ecNumber evidence="3 11">5.2.1.8</ecNumber>
    </recommendedName>
    <alternativeName>
        <fullName evidence="10 11">PPIase</fullName>
    </alternativeName>
</protein>
<reference evidence="15" key="1">
    <citation type="submission" date="2020-03" db="EMBL/GenBank/DDBJ databases">
        <title>Solimonas marina sp. nov., isolated from deep seawater of the Pacific Ocean.</title>
        <authorList>
            <person name="Liu X."/>
            <person name="Lai Q."/>
            <person name="Sun F."/>
            <person name="Gai Y."/>
            <person name="Li G."/>
            <person name="Shao Z."/>
        </authorList>
    </citation>
    <scope>NUCLEOTIDE SEQUENCE</scope>
    <source>
        <strain evidence="15">C16B3</strain>
    </source>
</reference>
<dbReference type="PANTHER" id="PTHR30560">
    <property type="entry name" value="TRIGGER FACTOR CHAPERONE AND PEPTIDYL-PROLYL CIS/TRANS ISOMERASE"/>
    <property type="match status" value="1"/>
</dbReference>
<accession>A0A969WC02</accession>
<dbReference type="EMBL" id="JAAVXB010000008">
    <property type="protein sequence ID" value="NKF23404.1"/>
    <property type="molecule type" value="Genomic_DNA"/>
</dbReference>
<dbReference type="InterPro" id="IPR008881">
    <property type="entry name" value="Trigger_fac_ribosome-bd_bac"/>
</dbReference>